<reference evidence="3" key="1">
    <citation type="submission" date="2017-01" db="EMBL/GenBank/DDBJ databases">
        <title>Genome Analysis of Deinococcus marmoris KOPRI26562.</title>
        <authorList>
            <person name="Kim J.H."/>
            <person name="Oh H.-M."/>
        </authorList>
    </citation>
    <scope>NUCLEOTIDE SEQUENCE [LARGE SCALE GENOMIC DNA]</scope>
    <source>
        <strain evidence="3">PAMC 26633</strain>
    </source>
</reference>
<dbReference type="AlphaFoldDB" id="A0A226WY07"/>
<evidence type="ECO:0000313" key="2">
    <source>
        <dbReference type="EMBL" id="OXC75667.1"/>
    </source>
</evidence>
<protein>
    <submittedName>
        <fullName evidence="2">Uncharacterized protein</fullName>
    </submittedName>
</protein>
<name>A0A226WY07_CABSO</name>
<accession>A0A226WY07</accession>
<dbReference type="Proteomes" id="UP000214720">
    <property type="component" value="Unassembled WGS sequence"/>
</dbReference>
<dbReference type="EMBL" id="MTHB01000165">
    <property type="protein sequence ID" value="OXC75667.1"/>
    <property type="molecule type" value="Genomic_DNA"/>
</dbReference>
<evidence type="ECO:0000313" key="3">
    <source>
        <dbReference type="Proteomes" id="UP000214720"/>
    </source>
</evidence>
<proteinExistence type="predicted"/>
<evidence type="ECO:0000256" key="1">
    <source>
        <dbReference type="SAM" id="MobiDB-lite"/>
    </source>
</evidence>
<comment type="caution">
    <text evidence="2">The sequence shown here is derived from an EMBL/GenBank/DDBJ whole genome shotgun (WGS) entry which is preliminary data.</text>
</comment>
<organism evidence="2 3">
    <name type="scientific">Caballeronia sordidicola</name>
    <name type="common">Burkholderia sordidicola</name>
    <dbReference type="NCBI Taxonomy" id="196367"/>
    <lineage>
        <taxon>Bacteria</taxon>
        <taxon>Pseudomonadati</taxon>
        <taxon>Pseudomonadota</taxon>
        <taxon>Betaproteobacteria</taxon>
        <taxon>Burkholderiales</taxon>
        <taxon>Burkholderiaceae</taxon>
        <taxon>Caballeronia</taxon>
    </lineage>
</organism>
<feature type="compositionally biased region" description="Basic and acidic residues" evidence="1">
    <location>
        <begin position="19"/>
        <end position="29"/>
    </location>
</feature>
<gene>
    <name evidence="2" type="ORF">BSU04_25900</name>
</gene>
<sequence length="153" mass="16210">MTSPNNALGRAGATSANRKPIESRSKDPRMNASFEMRPEGARLWPAPRAFFVAALASLSLAACGGSPSESDVRAALSKQVDAGLEQARQIAGKNAFFDRQAAERHEEVQAMKLIGCKSDGEKAYLCDVEGKGGAGQIRMLKGSDGWLASDPKS</sequence>
<feature type="region of interest" description="Disordered" evidence="1">
    <location>
        <begin position="1"/>
        <end position="34"/>
    </location>
</feature>